<evidence type="ECO:0000313" key="7">
    <source>
        <dbReference type="Proteomes" id="UP000612893"/>
    </source>
</evidence>
<evidence type="ECO:0000313" key="6">
    <source>
        <dbReference type="EMBL" id="MBJ7600941.1"/>
    </source>
</evidence>
<comment type="caution">
    <text evidence="6">The sequence shown here is derived from an EMBL/GenBank/DDBJ whole genome shotgun (WGS) entry which is preliminary data.</text>
</comment>
<feature type="chain" id="PRO_5036930314" description="Peptidase S53 domain-containing protein" evidence="4">
    <location>
        <begin position="25"/>
        <end position="688"/>
    </location>
</feature>
<dbReference type="InterPro" id="IPR050819">
    <property type="entry name" value="Tripeptidyl-peptidase_I"/>
</dbReference>
<dbReference type="Proteomes" id="UP000612893">
    <property type="component" value="Unassembled WGS sequence"/>
</dbReference>
<reference evidence="6" key="1">
    <citation type="submission" date="2020-10" db="EMBL/GenBank/DDBJ databases">
        <title>Ca. Dormibacterota MAGs.</title>
        <authorList>
            <person name="Montgomery K."/>
        </authorList>
    </citation>
    <scope>NUCLEOTIDE SEQUENCE [LARGE SCALE GENOMIC DNA]</scope>
    <source>
        <strain evidence="6">SC8812_S17_10</strain>
    </source>
</reference>
<evidence type="ECO:0000256" key="4">
    <source>
        <dbReference type="SAM" id="SignalP"/>
    </source>
</evidence>
<keyword evidence="2" id="KW-0378">Hydrolase</keyword>
<dbReference type="GO" id="GO:0008240">
    <property type="term" value="F:tripeptidyl-peptidase activity"/>
    <property type="evidence" value="ECO:0007669"/>
    <property type="project" value="TreeGrafter"/>
</dbReference>
<dbReference type="PROSITE" id="PS51695">
    <property type="entry name" value="SEDOLISIN"/>
    <property type="match status" value="1"/>
</dbReference>
<dbReference type="PANTHER" id="PTHR14218">
    <property type="entry name" value="PROTEASE S8 TRIPEPTIDYL PEPTIDASE I CLN2"/>
    <property type="match status" value="1"/>
</dbReference>
<sequence length="688" mass="71259">MTRAGAAVWMLAMVLAVWSPVALAADNHSAPPPVHLPLRHGPAHPGSALSAGAPQGYIPCDVQRAYHMDLLHASQTTGANQLIAIVDAFDNPNAAADLHAFDAAFGLPDPAFQVSNLGATPGSAINNSWDHEIDLDVQWAHAMAPGAGIALVEVADSNIATLVAGAVFAVNTLGADVVSMSWGTAGEFFSETSLDASLAPTSQIGKPVMYVASAGDLGFGTAWPAASPNVLSVGGTSLAPSTLGYDTQQSHFNCSGMSASAGMNSQNETVWGSPACTSSSCPGTGGGTSSVEPKPQWQLGFGTPGGRSMPDMAMLADPSTGVAVFTNGAWSPYQWGGTSLAAPLWAGVIAMLNQQRHANNLNNLNISPSSFWAYQLAPVNDVVSGASPGHSGDVCQTTAVCTAAPGYDQVTGRGSPLGSVSWQPLGGSISSAPDAASPAPGRLDVFARGPGNALWTRTLTGGQWGAWQSLGGSLTSAPGAVAWSGRRLDVFVRGSDASLWHRWWDGNAWSGWESLGGALSSGPAATSWAEGRLDVFARGTDNALWHRWWAGTSWSSWESQGGSLATEPGAVSWGPNRIDVFAKATDNQLSHRWWDGQRWNGWDSFGGLPSSGPAVASGTAGQLDVFSLTANGRVQHRAYAGRWGDWLALSGQWPSAPAAVSQQNGTVDVFEQGSDGQLWHTTIPSPML</sequence>
<dbReference type="SUPFAM" id="SSF52743">
    <property type="entry name" value="Subtilisin-like"/>
    <property type="match status" value="1"/>
</dbReference>
<dbReference type="Gene3D" id="2.120.10.70">
    <property type="entry name" value="Fucose-specific lectin"/>
    <property type="match status" value="1"/>
</dbReference>
<dbReference type="InterPro" id="IPR030400">
    <property type="entry name" value="Sedolisin_dom"/>
</dbReference>
<dbReference type="GO" id="GO:0004252">
    <property type="term" value="F:serine-type endopeptidase activity"/>
    <property type="evidence" value="ECO:0007669"/>
    <property type="project" value="InterPro"/>
</dbReference>
<protein>
    <recommendedName>
        <fullName evidence="5">Peptidase S53 domain-containing protein</fullName>
    </recommendedName>
</protein>
<proteinExistence type="predicted"/>
<keyword evidence="3" id="KW-0720">Serine protease</keyword>
<dbReference type="InterPro" id="IPR036852">
    <property type="entry name" value="Peptidase_S8/S53_dom_sf"/>
</dbReference>
<feature type="domain" description="Peptidase S53" evidence="5">
    <location>
        <begin position="56"/>
        <end position="428"/>
    </location>
</feature>
<dbReference type="InterPro" id="IPR058502">
    <property type="entry name" value="PLL-like_beta-prop"/>
</dbReference>
<evidence type="ECO:0000259" key="5">
    <source>
        <dbReference type="PROSITE" id="PS51695"/>
    </source>
</evidence>
<dbReference type="AlphaFoldDB" id="A0A934K3H0"/>
<dbReference type="Gene3D" id="3.40.50.200">
    <property type="entry name" value="Peptidase S8/S53 domain"/>
    <property type="match status" value="1"/>
</dbReference>
<organism evidence="6 7">
    <name type="scientific">Candidatus Nephthysia bennettiae</name>
    <dbReference type="NCBI Taxonomy" id="3127016"/>
    <lineage>
        <taxon>Bacteria</taxon>
        <taxon>Bacillati</taxon>
        <taxon>Candidatus Dormiibacterota</taxon>
        <taxon>Candidatus Dormibacteria</taxon>
        <taxon>Candidatus Dormibacterales</taxon>
        <taxon>Candidatus Dormibacteraceae</taxon>
        <taxon>Candidatus Nephthysia</taxon>
    </lineage>
</organism>
<name>A0A934K3H0_9BACT</name>
<dbReference type="EMBL" id="JAEKNR010000229">
    <property type="protein sequence ID" value="MBJ7600941.1"/>
    <property type="molecule type" value="Genomic_DNA"/>
</dbReference>
<dbReference type="InterPro" id="IPR023828">
    <property type="entry name" value="Peptidase_S8_Ser-AS"/>
</dbReference>
<feature type="signal peptide" evidence="4">
    <location>
        <begin position="1"/>
        <end position="24"/>
    </location>
</feature>
<dbReference type="PROSITE" id="PS00138">
    <property type="entry name" value="SUBTILASE_SER"/>
    <property type="match status" value="1"/>
</dbReference>
<gene>
    <name evidence="6" type="ORF">JF922_23090</name>
</gene>
<evidence type="ECO:0000256" key="3">
    <source>
        <dbReference type="ARBA" id="ARBA00022825"/>
    </source>
</evidence>
<dbReference type="CDD" id="cd22954">
    <property type="entry name" value="PLL_lectin"/>
    <property type="match status" value="1"/>
</dbReference>
<keyword evidence="1" id="KW-0645">Protease</keyword>
<dbReference type="SUPFAM" id="SSF89372">
    <property type="entry name" value="Fucose-specific lectin"/>
    <property type="match status" value="2"/>
</dbReference>
<keyword evidence="4" id="KW-0732">Signal</keyword>
<dbReference type="Gene3D" id="2.40.128.190">
    <property type="match status" value="1"/>
</dbReference>
<dbReference type="CDD" id="cd04056">
    <property type="entry name" value="Peptidases_S53"/>
    <property type="match status" value="1"/>
</dbReference>
<dbReference type="GO" id="GO:0006508">
    <property type="term" value="P:proteolysis"/>
    <property type="evidence" value="ECO:0007669"/>
    <property type="project" value="UniProtKB-KW"/>
</dbReference>
<evidence type="ECO:0000256" key="2">
    <source>
        <dbReference type="ARBA" id="ARBA00022801"/>
    </source>
</evidence>
<evidence type="ECO:0000256" key="1">
    <source>
        <dbReference type="ARBA" id="ARBA00022670"/>
    </source>
</evidence>
<dbReference type="PANTHER" id="PTHR14218:SF15">
    <property type="entry name" value="TRIPEPTIDYL-PEPTIDASE 1"/>
    <property type="match status" value="1"/>
</dbReference>
<dbReference type="Pfam" id="PF26607">
    <property type="entry name" value="DUF8189"/>
    <property type="match status" value="1"/>
</dbReference>
<keyword evidence="7" id="KW-1185">Reference proteome</keyword>
<accession>A0A934K3H0</accession>
<dbReference type="RefSeq" id="WP_338204934.1">
    <property type="nucleotide sequence ID" value="NZ_JAEKNR010000229.1"/>
</dbReference>